<dbReference type="InterPro" id="IPR006047">
    <property type="entry name" value="GH13_cat_dom"/>
</dbReference>
<feature type="chain" id="PRO_5020666880" evidence="2">
    <location>
        <begin position="21"/>
        <end position="970"/>
    </location>
</feature>
<dbReference type="GO" id="GO:0004553">
    <property type="term" value="F:hydrolase activity, hydrolyzing O-glycosyl compounds"/>
    <property type="evidence" value="ECO:0007669"/>
    <property type="project" value="InterPro"/>
</dbReference>
<dbReference type="InterPro" id="IPR004193">
    <property type="entry name" value="Glyco_hydro_13_N"/>
</dbReference>
<dbReference type="RefSeq" id="WP_130542040.1">
    <property type="nucleotide sequence ID" value="NZ_SGXA01000002.1"/>
</dbReference>
<dbReference type="AlphaFoldDB" id="A0A4Q7MSU2"/>
<feature type="domain" description="Glycosyl hydrolase family 13 catalytic" evidence="3">
    <location>
        <begin position="402"/>
        <end position="776"/>
    </location>
</feature>
<proteinExistence type="inferred from homology"/>
<evidence type="ECO:0000256" key="1">
    <source>
        <dbReference type="ARBA" id="ARBA00008061"/>
    </source>
</evidence>
<dbReference type="NCBIfam" id="TIGR04183">
    <property type="entry name" value="Por_Secre_tail"/>
    <property type="match status" value="1"/>
</dbReference>
<name>A0A4Q7MSU2_9BACT</name>
<sequence>MIRKKLLLFIFLLPVLPALAQLISVAPAFPKETGQIEITLDCTQGNKGLMDYANPDDIYIHIGLITSASTNNGDWKHSKFDWATTPPEGKLTSLGNNRYRYTINNLRTWMGVPAGETISHIVFLFRNGTGSMKQCNANTSVNGGDMYLKVYDNNQYASFIQPSYEPYFTPSLAPIQKQTGDNLPVKFAVNQTSALELLFNGNSIATVASGMEITASPAITASGNQELVGKYVEGGVTKTQTINFFVSPPVTEQPLPAGVRDGVNYDPADPASVTLVLFAPNKTKATVLGDFNNWTENAAAQMYKTPDGQRFWKKITGLASGTEYAYQFEIDNTLRIADPYTEKVLDPNNDQYISATTYPNLKPYPTGKTNGIVSVLQTNAPAYNWQNNNFTRPDKRNLIVYELLLRDFVAAHDWTTLKDTISYLKRLGINAIELLPFNEFEGNLSWGYNPSFYFAPDKYYGTKNALKAFIDECHKQGIAVIMDMVLNHSFGQSPMVQLYWDAANSSPSANSPWFNPSAKHPYNVGYDMNHESSATHYFVSRVTEFWLKEYKLDGFRFDLSKGFTQKNSCTTGGCSSQQEVDNWSKYDASRVAIWKGYYDTIMKHNAGAYVILEHLSENSEEKELASYGMLFWGNLNYNFNEATMGWMQNSDFSWGLSTARGWDKQHLVMYMESHDEERLMYKNINFGRTSGTYNIKDPNTALKRNELGAAFGMLMPGPKMIWQFGELGYDFSINRCGDGTVKDECRTDSKPIRWDYQTVPARKNLYDVYARLLGLRQHFLYKDIFAGGLLDKDFSAGFKWMKITTDTSSLVVVGNFEVSQQTTGVSFPRTGTWYEYFGGQPLIVSGNVQSITLQPGEYRVYINRNIASNPTPVPEIPTINQNFRLVVYPNPVSRSGQIEFELPAGSSVSLSLTNMYGQRIADLYSGVRAKGVHRIPLGTTGFEWGKLPKGMYFLQLLMGDKKLVRPLMVE</sequence>
<dbReference type="SUPFAM" id="SSF81296">
    <property type="entry name" value="E set domains"/>
    <property type="match status" value="1"/>
</dbReference>
<evidence type="ECO:0000259" key="3">
    <source>
        <dbReference type="SMART" id="SM00642"/>
    </source>
</evidence>
<dbReference type="EMBL" id="SGXA01000002">
    <property type="protein sequence ID" value="RZS71548.1"/>
    <property type="molecule type" value="Genomic_DNA"/>
</dbReference>
<dbReference type="CDD" id="cd11350">
    <property type="entry name" value="AmyAc_4"/>
    <property type="match status" value="1"/>
</dbReference>
<organism evidence="4 5">
    <name type="scientific">Pseudobacter ginsenosidimutans</name>
    <dbReference type="NCBI Taxonomy" id="661488"/>
    <lineage>
        <taxon>Bacteria</taxon>
        <taxon>Pseudomonadati</taxon>
        <taxon>Bacteroidota</taxon>
        <taxon>Chitinophagia</taxon>
        <taxon>Chitinophagales</taxon>
        <taxon>Chitinophagaceae</taxon>
        <taxon>Pseudobacter</taxon>
    </lineage>
</organism>
<dbReference type="InterPro" id="IPR014756">
    <property type="entry name" value="Ig_E-set"/>
</dbReference>
<dbReference type="Proteomes" id="UP000293874">
    <property type="component" value="Unassembled WGS sequence"/>
</dbReference>
<dbReference type="Pfam" id="PF00128">
    <property type="entry name" value="Alpha-amylase"/>
    <property type="match status" value="2"/>
</dbReference>
<evidence type="ECO:0000313" key="5">
    <source>
        <dbReference type="Proteomes" id="UP000293874"/>
    </source>
</evidence>
<dbReference type="InterPro" id="IPR026444">
    <property type="entry name" value="Secre_tail"/>
</dbReference>
<dbReference type="Pfam" id="PF02922">
    <property type="entry name" value="CBM_48"/>
    <property type="match status" value="1"/>
</dbReference>
<accession>A0A4Q7MSU2</accession>
<gene>
    <name evidence="4" type="ORF">EV199_3453</name>
</gene>
<dbReference type="Gene3D" id="3.20.20.80">
    <property type="entry name" value="Glycosidases"/>
    <property type="match status" value="1"/>
</dbReference>
<dbReference type="PANTHER" id="PTHR43002">
    <property type="entry name" value="GLYCOGEN DEBRANCHING ENZYME"/>
    <property type="match status" value="1"/>
</dbReference>
<evidence type="ECO:0000313" key="4">
    <source>
        <dbReference type="EMBL" id="RZS71548.1"/>
    </source>
</evidence>
<reference evidence="4 5" key="1">
    <citation type="submission" date="2019-02" db="EMBL/GenBank/DDBJ databases">
        <title>Genomic Encyclopedia of Type Strains, Phase IV (KMG-IV): sequencing the most valuable type-strain genomes for metagenomic binning, comparative biology and taxonomic classification.</title>
        <authorList>
            <person name="Goeker M."/>
        </authorList>
    </citation>
    <scope>NUCLEOTIDE SEQUENCE [LARGE SCALE GENOMIC DNA]</scope>
    <source>
        <strain evidence="4 5">DSM 18116</strain>
    </source>
</reference>
<protein>
    <submittedName>
        <fullName evidence="4">Putative secreted protein (Por secretion system target)</fullName>
    </submittedName>
</protein>
<dbReference type="InterPro" id="IPR017853">
    <property type="entry name" value="GH"/>
</dbReference>
<keyword evidence="5" id="KW-1185">Reference proteome</keyword>
<dbReference type="InterPro" id="IPR013783">
    <property type="entry name" value="Ig-like_fold"/>
</dbReference>
<dbReference type="Gene3D" id="2.60.40.10">
    <property type="entry name" value="Immunoglobulins"/>
    <property type="match status" value="1"/>
</dbReference>
<dbReference type="GO" id="GO:0005975">
    <property type="term" value="P:carbohydrate metabolic process"/>
    <property type="evidence" value="ECO:0007669"/>
    <property type="project" value="InterPro"/>
</dbReference>
<comment type="similarity">
    <text evidence="1">Belongs to the glycosyl hydrolase 13 family.</text>
</comment>
<feature type="signal peptide" evidence="2">
    <location>
        <begin position="1"/>
        <end position="20"/>
    </location>
</feature>
<evidence type="ECO:0000256" key="2">
    <source>
        <dbReference type="SAM" id="SignalP"/>
    </source>
</evidence>
<dbReference type="SMART" id="SM00642">
    <property type="entry name" value="Aamy"/>
    <property type="match status" value="1"/>
</dbReference>
<dbReference type="SUPFAM" id="SSF51445">
    <property type="entry name" value="(Trans)glycosidases"/>
    <property type="match status" value="1"/>
</dbReference>
<keyword evidence="2" id="KW-0732">Signal</keyword>
<comment type="caution">
    <text evidence="4">The sequence shown here is derived from an EMBL/GenBank/DDBJ whole genome shotgun (WGS) entry which is preliminary data.</text>
</comment>